<feature type="transmembrane region" description="Helical" evidence="7">
    <location>
        <begin position="203"/>
        <end position="225"/>
    </location>
</feature>
<keyword evidence="6 7" id="KW-0472">Membrane</keyword>
<comment type="subcellular location">
    <subcellularLocation>
        <location evidence="1">Membrane</location>
        <topology evidence="1">Multi-pass membrane protein</topology>
    </subcellularLocation>
</comment>
<feature type="transmembrane region" description="Helical" evidence="7">
    <location>
        <begin position="315"/>
        <end position="338"/>
    </location>
</feature>
<gene>
    <name evidence="9" type="ORF">ACJMK2_011998</name>
</gene>
<dbReference type="SUPFAM" id="SSF103473">
    <property type="entry name" value="MFS general substrate transporter"/>
    <property type="match status" value="1"/>
</dbReference>
<feature type="transmembrane region" description="Helical" evidence="7">
    <location>
        <begin position="169"/>
        <end position="191"/>
    </location>
</feature>
<feature type="transmembrane region" description="Helical" evidence="7">
    <location>
        <begin position="474"/>
        <end position="493"/>
    </location>
</feature>
<dbReference type="Pfam" id="PF00083">
    <property type="entry name" value="Sugar_tr"/>
    <property type="match status" value="1"/>
</dbReference>
<feature type="transmembrane region" description="Helical" evidence="7">
    <location>
        <begin position="80"/>
        <end position="102"/>
    </location>
</feature>
<feature type="transmembrane region" description="Helical" evidence="7">
    <location>
        <begin position="146"/>
        <end position="163"/>
    </location>
</feature>
<sequence>MTDYLFAVKRKVRYSKLTHPNNGHIEDELEAVSLMKDADDDEEEIVYSQVNRKWEGNQGETFTVEQGVETIGFGLFQLRLFAICGLFSAADSLEMMLLAVLSPVLRCEWQLEQYQVAFITTVVFIGMCIMAPVWGFIGDRFGRQKTLIIISMWIGYYGFLTTFSPSYLWILILRGLVGGGMAGSPQSFALLTEYLPLKYRAKLLNLISMTWAAGTVFEITLASIVLPTLGWRWLLAFSSIPAICIVVLLKFIPESARYLVAAGRKEEAIPILESMARMNRSKLPSGNLTASDAEVRGNPRDLFSASYLRTSLQIFVLWFGTALSYYGMVLASAEILQLHNVEKTGGKCKCNLLKHADYNSMIVSTLGEFIALPLNIFLIDVIGRRWTGAMNMFGCGLFFILLQLPVSQEVLTLFIFMVRGFSSGMFNFVYIYTSEVYPTTIRTLGLGICSAFARVGAMITPFLAQVLLDRSLSAAVWVYGLIGIFCAVCAVMLPIETKGRALPVIYLFIIFTYYLQTLLVLKMIYHKDQSFKIYMYHFHSRICCRLKI</sequence>
<dbReference type="PROSITE" id="PS50850">
    <property type="entry name" value="MFS"/>
    <property type="match status" value="1"/>
</dbReference>
<keyword evidence="3" id="KW-0813">Transport</keyword>
<comment type="caution">
    <text evidence="9">The sequence shown here is derived from an EMBL/GenBank/DDBJ whole genome shotgun (WGS) entry which is preliminary data.</text>
</comment>
<comment type="similarity">
    <text evidence="2">Belongs to the major facilitator superfamily.</text>
</comment>
<evidence type="ECO:0000256" key="2">
    <source>
        <dbReference type="ARBA" id="ARBA00008335"/>
    </source>
</evidence>
<evidence type="ECO:0000259" key="8">
    <source>
        <dbReference type="PROSITE" id="PS50850"/>
    </source>
</evidence>
<dbReference type="EMBL" id="JBJQND010000013">
    <property type="protein sequence ID" value="KAL3857320.1"/>
    <property type="molecule type" value="Genomic_DNA"/>
</dbReference>
<feature type="transmembrane region" description="Helical" evidence="7">
    <location>
        <begin position="114"/>
        <end position="134"/>
    </location>
</feature>
<organism evidence="9 10">
    <name type="scientific">Sinanodonta woodiana</name>
    <name type="common">Chinese pond mussel</name>
    <name type="synonym">Anodonta woodiana</name>
    <dbReference type="NCBI Taxonomy" id="1069815"/>
    <lineage>
        <taxon>Eukaryota</taxon>
        <taxon>Metazoa</taxon>
        <taxon>Spiralia</taxon>
        <taxon>Lophotrochozoa</taxon>
        <taxon>Mollusca</taxon>
        <taxon>Bivalvia</taxon>
        <taxon>Autobranchia</taxon>
        <taxon>Heteroconchia</taxon>
        <taxon>Palaeoheterodonta</taxon>
        <taxon>Unionida</taxon>
        <taxon>Unionoidea</taxon>
        <taxon>Unionidae</taxon>
        <taxon>Unioninae</taxon>
        <taxon>Sinanodonta</taxon>
    </lineage>
</organism>
<protein>
    <recommendedName>
        <fullName evidence="8">Major facilitator superfamily (MFS) profile domain-containing protein</fullName>
    </recommendedName>
</protein>
<accession>A0ABD3V9U9</accession>
<dbReference type="InterPro" id="IPR020846">
    <property type="entry name" value="MFS_dom"/>
</dbReference>
<evidence type="ECO:0000313" key="10">
    <source>
        <dbReference type="Proteomes" id="UP001634394"/>
    </source>
</evidence>
<feature type="transmembrane region" description="Helical" evidence="7">
    <location>
        <begin position="505"/>
        <end position="525"/>
    </location>
</feature>
<dbReference type="AlphaFoldDB" id="A0ABD3V9U9"/>
<dbReference type="PANTHER" id="PTHR23511:SF45">
    <property type="entry name" value="SVOP LIKE"/>
    <property type="match status" value="1"/>
</dbReference>
<evidence type="ECO:0000256" key="1">
    <source>
        <dbReference type="ARBA" id="ARBA00004141"/>
    </source>
</evidence>
<keyword evidence="10" id="KW-1185">Reference proteome</keyword>
<evidence type="ECO:0000256" key="4">
    <source>
        <dbReference type="ARBA" id="ARBA00022692"/>
    </source>
</evidence>
<feature type="transmembrane region" description="Helical" evidence="7">
    <location>
        <begin position="386"/>
        <end position="404"/>
    </location>
</feature>
<dbReference type="InterPro" id="IPR005828">
    <property type="entry name" value="MFS_sugar_transport-like"/>
</dbReference>
<dbReference type="InterPro" id="IPR036259">
    <property type="entry name" value="MFS_trans_sf"/>
</dbReference>
<proteinExistence type="inferred from homology"/>
<dbReference type="GO" id="GO:0016020">
    <property type="term" value="C:membrane"/>
    <property type="evidence" value="ECO:0007669"/>
    <property type="project" value="UniProtKB-SubCell"/>
</dbReference>
<evidence type="ECO:0000256" key="6">
    <source>
        <dbReference type="ARBA" id="ARBA00023136"/>
    </source>
</evidence>
<name>A0ABD3V9U9_SINWO</name>
<feature type="transmembrane region" description="Helical" evidence="7">
    <location>
        <begin position="410"/>
        <end position="432"/>
    </location>
</feature>
<dbReference type="Proteomes" id="UP001634394">
    <property type="component" value="Unassembled WGS sequence"/>
</dbReference>
<dbReference type="PANTHER" id="PTHR23511">
    <property type="entry name" value="SYNAPTIC VESICLE GLYCOPROTEIN 2"/>
    <property type="match status" value="1"/>
</dbReference>
<keyword evidence="5 7" id="KW-1133">Transmembrane helix</keyword>
<feature type="domain" description="Major facilitator superfamily (MFS) profile" evidence="8">
    <location>
        <begin position="80"/>
        <end position="498"/>
    </location>
</feature>
<keyword evidence="4 7" id="KW-0812">Transmembrane</keyword>
<reference evidence="9 10" key="1">
    <citation type="submission" date="2024-11" db="EMBL/GenBank/DDBJ databases">
        <title>Chromosome-level genome assembly of the freshwater bivalve Anodonta woodiana.</title>
        <authorList>
            <person name="Chen X."/>
        </authorList>
    </citation>
    <scope>NUCLEOTIDE SEQUENCE [LARGE SCALE GENOMIC DNA]</scope>
    <source>
        <strain evidence="9">MN2024</strain>
        <tissue evidence="9">Gills</tissue>
    </source>
</reference>
<dbReference type="Gene3D" id="1.20.1250.20">
    <property type="entry name" value="MFS general substrate transporter like domains"/>
    <property type="match status" value="1"/>
</dbReference>
<feature type="transmembrane region" description="Helical" evidence="7">
    <location>
        <begin position="444"/>
        <end position="468"/>
    </location>
</feature>
<evidence type="ECO:0000256" key="5">
    <source>
        <dbReference type="ARBA" id="ARBA00022989"/>
    </source>
</evidence>
<feature type="transmembrane region" description="Helical" evidence="7">
    <location>
        <begin position="231"/>
        <end position="249"/>
    </location>
</feature>
<evidence type="ECO:0000256" key="7">
    <source>
        <dbReference type="SAM" id="Phobius"/>
    </source>
</evidence>
<evidence type="ECO:0000313" key="9">
    <source>
        <dbReference type="EMBL" id="KAL3857320.1"/>
    </source>
</evidence>
<evidence type="ECO:0000256" key="3">
    <source>
        <dbReference type="ARBA" id="ARBA00022448"/>
    </source>
</evidence>
<feature type="transmembrane region" description="Helical" evidence="7">
    <location>
        <begin position="358"/>
        <end position="379"/>
    </location>
</feature>